<protein>
    <recommendedName>
        <fullName evidence="4">Early meiotic induction protein 1</fullName>
    </recommendedName>
</protein>
<dbReference type="PANTHER" id="PTHR28052">
    <property type="entry name" value="UPF0545 PROTEIN C22ORF39"/>
    <property type="match status" value="1"/>
</dbReference>
<name>A0A3N2Q9Z0_SODAK</name>
<organism evidence="2 3">
    <name type="scientific">Sodiomyces alkalinus (strain CBS 110278 / VKM F-3762 / F11)</name>
    <name type="common">Alkaliphilic filamentous fungus</name>
    <dbReference type="NCBI Taxonomy" id="1314773"/>
    <lineage>
        <taxon>Eukaryota</taxon>
        <taxon>Fungi</taxon>
        <taxon>Dikarya</taxon>
        <taxon>Ascomycota</taxon>
        <taxon>Pezizomycotina</taxon>
        <taxon>Sordariomycetes</taxon>
        <taxon>Hypocreomycetidae</taxon>
        <taxon>Glomerellales</taxon>
        <taxon>Plectosphaerellaceae</taxon>
        <taxon>Sodiomyces</taxon>
    </lineage>
</organism>
<feature type="compositionally biased region" description="Low complexity" evidence="1">
    <location>
        <begin position="25"/>
        <end position="39"/>
    </location>
</feature>
<accession>A0A3N2Q9Z0</accession>
<dbReference type="Proteomes" id="UP000272025">
    <property type="component" value="Unassembled WGS sequence"/>
</dbReference>
<feature type="region of interest" description="Disordered" evidence="1">
    <location>
        <begin position="199"/>
        <end position="241"/>
    </location>
</feature>
<feature type="compositionally biased region" description="Low complexity" evidence="1">
    <location>
        <begin position="71"/>
        <end position="93"/>
    </location>
</feature>
<evidence type="ECO:0008006" key="4">
    <source>
        <dbReference type="Google" id="ProtNLM"/>
    </source>
</evidence>
<dbReference type="Pfam" id="PF11326">
    <property type="entry name" value="PANTS-like"/>
    <property type="match status" value="1"/>
</dbReference>
<dbReference type="GeneID" id="39583243"/>
<feature type="compositionally biased region" description="Polar residues" evidence="1">
    <location>
        <begin position="1"/>
        <end position="24"/>
    </location>
</feature>
<feature type="region of interest" description="Disordered" evidence="1">
    <location>
        <begin position="1"/>
        <end position="122"/>
    </location>
</feature>
<proteinExistence type="predicted"/>
<keyword evidence="3" id="KW-1185">Reference proteome</keyword>
<feature type="compositionally biased region" description="Polar residues" evidence="1">
    <location>
        <begin position="224"/>
        <end position="233"/>
    </location>
</feature>
<dbReference type="RefSeq" id="XP_028471375.1">
    <property type="nucleotide sequence ID" value="XM_028614765.1"/>
</dbReference>
<dbReference type="PANTHER" id="PTHR28052:SF1">
    <property type="entry name" value="UPF0545 PROTEIN C22ORF39"/>
    <property type="match status" value="1"/>
</dbReference>
<sequence length="263" mass="29048">MGWLWTTKSSSKSPAPDQSAQNETPSQPSSSSQPLSSSSKATENDVDPEIQKFMALFQPDATKPDNSRPEAATSTQTQPPSSPSASSATTSSPFSWLPLKPSPTANTAPPGPEDQEPAPTLSPLAESLLPTEMSCRQAFDMAFYCQSVGGQWNAIYREGSVRSCNDHWADFWACMRIKGYQGPLRDEAVREHYRNKEHAKYGSGRPSSEDVWEARSAKVPPGTAFTTPLGENSVNDEEWQKMELERRRRIRQELGYEGDERAS</sequence>
<dbReference type="AlphaFoldDB" id="A0A3N2Q9Z0"/>
<dbReference type="OrthoDB" id="2017405at2759"/>
<gene>
    <name evidence="2" type="ORF">SODALDRAFT_375727</name>
</gene>
<dbReference type="EMBL" id="ML119051">
    <property type="protein sequence ID" value="ROT43569.1"/>
    <property type="molecule type" value="Genomic_DNA"/>
</dbReference>
<evidence type="ECO:0000256" key="1">
    <source>
        <dbReference type="SAM" id="MobiDB-lite"/>
    </source>
</evidence>
<dbReference type="InterPro" id="IPR021475">
    <property type="entry name" value="Pants/Emi1-like"/>
</dbReference>
<evidence type="ECO:0000313" key="3">
    <source>
        <dbReference type="Proteomes" id="UP000272025"/>
    </source>
</evidence>
<evidence type="ECO:0000313" key="2">
    <source>
        <dbReference type="EMBL" id="ROT43569.1"/>
    </source>
</evidence>
<reference evidence="2 3" key="1">
    <citation type="journal article" date="2018" name="Mol. Ecol.">
        <title>The obligate alkalophilic soda-lake fungus Sodiomyces alkalinus has shifted to a protein diet.</title>
        <authorList>
            <person name="Grum-Grzhimaylo A.A."/>
            <person name="Falkoski D.L."/>
            <person name="van den Heuvel J."/>
            <person name="Valero-Jimenez C.A."/>
            <person name="Min B."/>
            <person name="Choi I.G."/>
            <person name="Lipzen A."/>
            <person name="Daum C.G."/>
            <person name="Aanen D.K."/>
            <person name="Tsang A."/>
            <person name="Henrissat B."/>
            <person name="Bilanenko E.N."/>
            <person name="de Vries R.P."/>
            <person name="van Kan J.A.L."/>
            <person name="Grigoriev I.V."/>
            <person name="Debets A.J.M."/>
        </authorList>
    </citation>
    <scope>NUCLEOTIDE SEQUENCE [LARGE SCALE GENOMIC DNA]</scope>
    <source>
        <strain evidence="2 3">F11</strain>
    </source>
</reference>
<dbReference type="STRING" id="1314773.A0A3N2Q9Z0"/>